<dbReference type="Proteomes" id="UP001219525">
    <property type="component" value="Unassembled WGS sequence"/>
</dbReference>
<dbReference type="EMBL" id="JARJCW010000023">
    <property type="protein sequence ID" value="KAJ7212547.1"/>
    <property type="molecule type" value="Genomic_DNA"/>
</dbReference>
<evidence type="ECO:0000313" key="3">
    <source>
        <dbReference type="EMBL" id="KAJ7212547.1"/>
    </source>
</evidence>
<reference evidence="3" key="1">
    <citation type="submission" date="2023-03" db="EMBL/GenBank/DDBJ databases">
        <title>Massive genome expansion in bonnet fungi (Mycena s.s.) driven by repeated elements and novel gene families across ecological guilds.</title>
        <authorList>
            <consortium name="Lawrence Berkeley National Laboratory"/>
            <person name="Harder C.B."/>
            <person name="Miyauchi S."/>
            <person name="Viragh M."/>
            <person name="Kuo A."/>
            <person name="Thoen E."/>
            <person name="Andreopoulos B."/>
            <person name="Lu D."/>
            <person name="Skrede I."/>
            <person name="Drula E."/>
            <person name="Henrissat B."/>
            <person name="Morin E."/>
            <person name="Kohler A."/>
            <person name="Barry K."/>
            <person name="LaButti K."/>
            <person name="Morin E."/>
            <person name="Salamov A."/>
            <person name="Lipzen A."/>
            <person name="Mereny Z."/>
            <person name="Hegedus B."/>
            <person name="Baldrian P."/>
            <person name="Stursova M."/>
            <person name="Weitz H."/>
            <person name="Taylor A."/>
            <person name="Grigoriev I.V."/>
            <person name="Nagy L.G."/>
            <person name="Martin F."/>
            <person name="Kauserud H."/>
        </authorList>
    </citation>
    <scope>NUCLEOTIDE SEQUENCE</scope>
    <source>
        <strain evidence="3">9144</strain>
    </source>
</reference>
<keyword evidence="1" id="KW-0472">Membrane</keyword>
<keyword evidence="1" id="KW-1133">Transmembrane helix</keyword>
<feature type="transmembrane region" description="Helical" evidence="1">
    <location>
        <begin position="198"/>
        <end position="218"/>
    </location>
</feature>
<feature type="transmembrane region" description="Helical" evidence="1">
    <location>
        <begin position="116"/>
        <end position="139"/>
    </location>
</feature>
<feature type="transmembrane region" description="Helical" evidence="1">
    <location>
        <begin position="45"/>
        <end position="66"/>
    </location>
</feature>
<feature type="transmembrane region" description="Helical" evidence="1">
    <location>
        <begin position="159"/>
        <end position="177"/>
    </location>
</feature>
<feature type="transmembrane region" description="Helical" evidence="1">
    <location>
        <begin position="12"/>
        <end position="33"/>
    </location>
</feature>
<evidence type="ECO:0000313" key="4">
    <source>
        <dbReference type="Proteomes" id="UP001219525"/>
    </source>
</evidence>
<organism evidence="3 4">
    <name type="scientific">Mycena pura</name>
    <dbReference type="NCBI Taxonomy" id="153505"/>
    <lineage>
        <taxon>Eukaryota</taxon>
        <taxon>Fungi</taxon>
        <taxon>Dikarya</taxon>
        <taxon>Basidiomycota</taxon>
        <taxon>Agaricomycotina</taxon>
        <taxon>Agaricomycetes</taxon>
        <taxon>Agaricomycetidae</taxon>
        <taxon>Agaricales</taxon>
        <taxon>Marasmiineae</taxon>
        <taxon>Mycenaceae</taxon>
        <taxon>Mycena</taxon>
    </lineage>
</organism>
<gene>
    <name evidence="3" type="ORF">GGX14DRAFT_84863</name>
</gene>
<protein>
    <recommendedName>
        <fullName evidence="2">DUF6534 domain-containing protein</fullName>
    </recommendedName>
</protein>
<name>A0AAD6VII5_9AGAR</name>
<proteinExistence type="predicted"/>
<keyword evidence="1" id="KW-0812">Transmembrane</keyword>
<feature type="transmembrane region" description="Helical" evidence="1">
    <location>
        <begin position="86"/>
        <end position="104"/>
    </location>
</feature>
<dbReference type="AlphaFoldDB" id="A0AAD6VII5"/>
<keyword evidence="4" id="KW-1185">Reference proteome</keyword>
<evidence type="ECO:0000259" key="2">
    <source>
        <dbReference type="Pfam" id="PF20152"/>
    </source>
</evidence>
<comment type="caution">
    <text evidence="3">The sequence shown here is derived from an EMBL/GenBank/DDBJ whole genome shotgun (WGS) entry which is preliminary data.</text>
</comment>
<dbReference type="Pfam" id="PF20152">
    <property type="entry name" value="DUF6534"/>
    <property type="match status" value="1"/>
</dbReference>
<dbReference type="PANTHER" id="PTHR40465">
    <property type="entry name" value="CHROMOSOME 1, WHOLE GENOME SHOTGUN SEQUENCE"/>
    <property type="match status" value="1"/>
</dbReference>
<feature type="domain" description="DUF6534" evidence="2">
    <location>
        <begin position="163"/>
        <end position="248"/>
    </location>
</feature>
<dbReference type="PANTHER" id="PTHR40465:SF1">
    <property type="entry name" value="DUF6534 DOMAIN-CONTAINING PROTEIN"/>
    <property type="match status" value="1"/>
</dbReference>
<evidence type="ECO:0000256" key="1">
    <source>
        <dbReference type="SAM" id="Phobius"/>
    </source>
</evidence>
<dbReference type="InterPro" id="IPR045339">
    <property type="entry name" value="DUF6534"/>
</dbReference>
<accession>A0AAD6VII5</accession>
<sequence>MGQFDQTIGFTLMGVIVNTYLMGVIMSQFFTYWTSKQQDFWWIKTLVAFLFVINAIQASVVVYMSWFYCVTNFSNPAIVAISLWPYPFTALTTAVLALVFHSFQSWRIYVFTNNKILVGFLMASALAACGMGVAAAIQSWIFSELAKLIALQPVVEGNLSLQCALDVLIAVILSVTFNKSKTSFAKTDQMLNRLIRTAIQSGSFTAVFALGTVLSFRFSPKTYMIALFALPIGRIYTHTMMDHLITRNEMRKILMDGGNIISVPVGSFNVSTNSGSNGEAILMSRAMNRSNVIKGSHSDLDKEVE</sequence>